<organism evidence="4 5">
    <name type="scientific">Methylovorus glucosotrophus (strain SIP3-4)</name>
    <dbReference type="NCBI Taxonomy" id="582744"/>
    <lineage>
        <taxon>Bacteria</taxon>
        <taxon>Pseudomonadati</taxon>
        <taxon>Pseudomonadota</taxon>
        <taxon>Betaproteobacteria</taxon>
        <taxon>Nitrosomonadales</taxon>
        <taxon>Methylophilaceae</taxon>
        <taxon>Methylovorus</taxon>
    </lineage>
</organism>
<protein>
    <submittedName>
        <fullName evidence="4">CBS domain containing membrane protein</fullName>
    </submittedName>
</protein>
<feature type="domain" description="CBS" evidence="3">
    <location>
        <begin position="246"/>
        <end position="306"/>
    </location>
</feature>
<gene>
    <name evidence="4" type="ordered locus">Msip34_2213</name>
</gene>
<dbReference type="Pfam" id="PF04982">
    <property type="entry name" value="TM_HPP"/>
    <property type="match status" value="1"/>
</dbReference>
<dbReference type="HOGENOM" id="CLU_040397_1_1_4"/>
<feature type="domain" description="CBS" evidence="3">
    <location>
        <begin position="330"/>
        <end position="387"/>
    </location>
</feature>
<dbReference type="InterPro" id="IPR058581">
    <property type="entry name" value="TM_HPP"/>
</dbReference>
<dbReference type="SUPFAM" id="SSF54631">
    <property type="entry name" value="CBS-domain pair"/>
    <property type="match status" value="1"/>
</dbReference>
<dbReference type="STRING" id="582744.Msip34_2213"/>
<dbReference type="SMART" id="SM00116">
    <property type="entry name" value="CBS"/>
    <property type="match status" value="2"/>
</dbReference>
<evidence type="ECO:0000313" key="4">
    <source>
        <dbReference type="EMBL" id="ACT51455.1"/>
    </source>
</evidence>
<proteinExistence type="predicted"/>
<dbReference type="InterPro" id="IPR007065">
    <property type="entry name" value="HPP"/>
</dbReference>
<dbReference type="PROSITE" id="PS51371">
    <property type="entry name" value="CBS"/>
    <property type="match status" value="2"/>
</dbReference>
<evidence type="ECO:0000259" key="3">
    <source>
        <dbReference type="PROSITE" id="PS51371"/>
    </source>
</evidence>
<dbReference type="EMBL" id="CP001674">
    <property type="protein sequence ID" value="ACT51455.1"/>
    <property type="molecule type" value="Genomic_DNA"/>
</dbReference>
<keyword evidence="2" id="KW-1133">Transmembrane helix</keyword>
<keyword evidence="1" id="KW-0129">CBS domain</keyword>
<keyword evidence="2" id="KW-0812">Transmembrane</keyword>
<dbReference type="OrthoDB" id="9811720at2"/>
<reference evidence="5" key="1">
    <citation type="submission" date="2009-07" db="EMBL/GenBank/DDBJ databases">
        <title>Complete sequence of chromosome of Methylovorus sp. SIP3-4.</title>
        <authorList>
            <person name="Lucas S."/>
            <person name="Copeland A."/>
            <person name="Lapidus A."/>
            <person name="Glavina del Rio T."/>
            <person name="Tice H."/>
            <person name="Bruce D."/>
            <person name="Goodwin L."/>
            <person name="Pitluck S."/>
            <person name="Clum A."/>
            <person name="Larimer F."/>
            <person name="Land M."/>
            <person name="Hauser L."/>
            <person name="Kyrpides N."/>
            <person name="Mikhailova N."/>
            <person name="Kayluzhnaya M."/>
            <person name="Chistoserdova L."/>
        </authorList>
    </citation>
    <scope>NUCLEOTIDE SEQUENCE [LARGE SCALE GENOMIC DNA]</scope>
    <source>
        <strain evidence="5">SIP3-4</strain>
    </source>
</reference>
<dbReference type="RefSeq" id="WP_015830777.1">
    <property type="nucleotide sequence ID" value="NC_012969.1"/>
</dbReference>
<evidence type="ECO:0000256" key="2">
    <source>
        <dbReference type="SAM" id="Phobius"/>
    </source>
</evidence>
<dbReference type="InterPro" id="IPR000644">
    <property type="entry name" value="CBS_dom"/>
</dbReference>
<evidence type="ECO:0000256" key="1">
    <source>
        <dbReference type="PROSITE-ProRule" id="PRU00703"/>
    </source>
</evidence>
<evidence type="ECO:0000313" key="5">
    <source>
        <dbReference type="Proteomes" id="UP000002743"/>
    </source>
</evidence>
<feature type="transmembrane region" description="Helical" evidence="2">
    <location>
        <begin position="141"/>
        <end position="164"/>
    </location>
</feature>
<dbReference type="Proteomes" id="UP000002743">
    <property type="component" value="Chromosome"/>
</dbReference>
<dbReference type="CDD" id="cd04600">
    <property type="entry name" value="CBS_pair_HPP_assoc"/>
    <property type="match status" value="1"/>
</dbReference>
<feature type="transmembrane region" description="Helical" evidence="2">
    <location>
        <begin position="102"/>
        <end position="120"/>
    </location>
</feature>
<dbReference type="AlphaFoldDB" id="C6X7J0"/>
<reference evidence="4 5" key="2">
    <citation type="journal article" date="2011" name="J. Bacteriol.">
        <title>Genomes of three methylotrophs from a single niche uncover genetic and metabolic divergence of Methylophilaceae.</title>
        <authorList>
            <person name="Lapidus A."/>
            <person name="Clum A."/>
            <person name="Labutti K."/>
            <person name="Kaluzhnaya M.G."/>
            <person name="Lim S."/>
            <person name="Beck D.A."/>
            <person name="Glavina Del Rio T."/>
            <person name="Nolan M."/>
            <person name="Mavromatis K."/>
            <person name="Huntemann M."/>
            <person name="Lucas S."/>
            <person name="Lidstrom M.E."/>
            <person name="Ivanova N."/>
            <person name="Chistoserdova L."/>
        </authorList>
    </citation>
    <scope>NUCLEOTIDE SEQUENCE [LARGE SCALE GENOMIC DNA]</scope>
    <source>
        <strain evidence="4 5">SIP3-4</strain>
    </source>
</reference>
<accession>C6X7J0</accession>
<dbReference type="PANTHER" id="PTHR33741">
    <property type="entry name" value="TRANSMEMBRANE PROTEIN DDB_G0269096-RELATED"/>
    <property type="match status" value="1"/>
</dbReference>
<dbReference type="InterPro" id="IPR046342">
    <property type="entry name" value="CBS_dom_sf"/>
</dbReference>
<dbReference type="Gene3D" id="3.10.580.10">
    <property type="entry name" value="CBS-domain"/>
    <property type="match status" value="1"/>
</dbReference>
<sequence precursor="true">MNALMQFMRRFRPQTNIVSHSERLRACCGALLGILITASVSALLVDNASLPFLMAPIGASAVLLYAAPASPLAQPWSIMGGNMFSAIAGVLCASWIPSPLLAAAAAIFLAIGLMFAMRCLHPPGGAVALTAVIGGPAIHQLGWGYVLMPVGLNSLLLLVVALIYNNATRRPYPHAQQLEPERSLHETQDIPPLARMGFTHADMDAVLKDYNQVLDISRDDLESLFLQTEMHAYRRRFGEIRCQDIMSRSLITVEFGTTLEEAWQLLLRHHLKALPVLDKARRVSGIITQGDFMRQADLAGYQGIASKLKQVVQRIPFTHTDKPEVVGQIMTNRVITASTDMHIVELIPLVSEHNLHHIPVVDQERRLAGMISQSDLIAGLYRGRLNSMASG</sequence>
<dbReference type="Pfam" id="PF00571">
    <property type="entry name" value="CBS"/>
    <property type="match status" value="2"/>
</dbReference>
<keyword evidence="5" id="KW-1185">Reference proteome</keyword>
<dbReference type="KEGG" id="mei:Msip34_2213"/>
<keyword evidence="2" id="KW-0472">Membrane</keyword>
<feature type="transmembrane region" description="Helical" evidence="2">
    <location>
        <begin position="52"/>
        <end position="69"/>
    </location>
</feature>
<dbReference type="eggNOG" id="COG3448">
    <property type="taxonomic scope" value="Bacteria"/>
</dbReference>
<dbReference type="PANTHER" id="PTHR33741:SF5">
    <property type="entry name" value="TRANSMEMBRANE PROTEIN DDB_G0269096-RELATED"/>
    <property type="match status" value="1"/>
</dbReference>
<name>C6X7J0_METGS</name>